<evidence type="ECO:0000313" key="1">
    <source>
        <dbReference type="EMBL" id="TYB33439.1"/>
    </source>
</evidence>
<feature type="non-terminal residue" evidence="1">
    <location>
        <position position="1"/>
    </location>
</feature>
<dbReference type="EMBL" id="VSIV01000143">
    <property type="protein sequence ID" value="TYB33439.1"/>
    <property type="molecule type" value="Genomic_DNA"/>
</dbReference>
<organism evidence="1 2">
    <name type="scientific">Flexistipes sinusarabici</name>
    <dbReference type="NCBI Taxonomy" id="2352"/>
    <lineage>
        <taxon>Bacteria</taxon>
        <taxon>Pseudomonadati</taxon>
        <taxon>Deferribacterota</taxon>
        <taxon>Deferribacteres</taxon>
        <taxon>Deferribacterales</taxon>
        <taxon>Flexistipitaceae</taxon>
        <taxon>Flexistipes</taxon>
    </lineage>
</organism>
<proteinExistence type="predicted"/>
<protein>
    <submittedName>
        <fullName evidence="1">Four helix bundle protein</fullName>
    </submittedName>
</protein>
<dbReference type="AlphaFoldDB" id="A0A5D0MRD5"/>
<evidence type="ECO:0000313" key="2">
    <source>
        <dbReference type="Proteomes" id="UP000323337"/>
    </source>
</evidence>
<dbReference type="Proteomes" id="UP000323337">
    <property type="component" value="Unassembled WGS sequence"/>
</dbReference>
<comment type="caution">
    <text evidence="1">The sequence shown here is derived from an EMBL/GenBank/DDBJ whole genome shotgun (WGS) entry which is preliminary data.</text>
</comment>
<name>A0A5D0MRD5_FLESI</name>
<sequence length="42" mass="5059">HWLKLLLMRKFISEERHGVLLEKLNTLGVKLNNFIDTIKRKL</sequence>
<accession>A0A5D0MRD5</accession>
<reference evidence="1 2" key="1">
    <citation type="submission" date="2019-08" db="EMBL/GenBank/DDBJ databases">
        <title>Genomic characterization of a novel candidate phylum (ARYD3) from a high temperature, high salinity tertiary oil reservoir in north central Oklahoma, USA.</title>
        <authorList>
            <person name="Youssef N.H."/>
            <person name="Yadav A."/>
            <person name="Elshahed M.S."/>
        </authorList>
    </citation>
    <scope>NUCLEOTIDE SEQUENCE [LARGE SCALE GENOMIC DNA]</scope>
    <source>
        <strain evidence="1">ARYD1</strain>
    </source>
</reference>
<gene>
    <name evidence="1" type="ORF">FXF49_06320</name>
</gene>